<evidence type="ECO:0000256" key="2">
    <source>
        <dbReference type="SAM" id="Phobius"/>
    </source>
</evidence>
<keyword evidence="2" id="KW-0472">Membrane</keyword>
<gene>
    <name evidence="3" type="ORF">EV385_0069</name>
</gene>
<keyword evidence="2" id="KW-1133">Transmembrane helix</keyword>
<feature type="compositionally biased region" description="Low complexity" evidence="1">
    <location>
        <begin position="65"/>
        <end position="74"/>
    </location>
</feature>
<reference evidence="3 4" key="1">
    <citation type="submission" date="2019-02" db="EMBL/GenBank/DDBJ databases">
        <title>Sequencing the genomes of 1000 actinobacteria strains.</title>
        <authorList>
            <person name="Klenk H.-P."/>
        </authorList>
    </citation>
    <scope>NUCLEOTIDE SEQUENCE [LARGE SCALE GENOMIC DNA]</scope>
    <source>
        <strain evidence="3 4">DSM 45162</strain>
    </source>
</reference>
<feature type="compositionally biased region" description="Polar residues" evidence="1">
    <location>
        <begin position="183"/>
        <end position="193"/>
    </location>
</feature>
<dbReference type="EMBL" id="SHKY01000001">
    <property type="protein sequence ID" value="RZU48356.1"/>
    <property type="molecule type" value="Genomic_DNA"/>
</dbReference>
<evidence type="ECO:0000256" key="1">
    <source>
        <dbReference type="SAM" id="MobiDB-lite"/>
    </source>
</evidence>
<evidence type="ECO:0000313" key="4">
    <source>
        <dbReference type="Proteomes" id="UP000292564"/>
    </source>
</evidence>
<feature type="transmembrane region" description="Helical" evidence="2">
    <location>
        <begin position="132"/>
        <end position="150"/>
    </location>
</feature>
<dbReference type="Proteomes" id="UP000292564">
    <property type="component" value="Unassembled WGS sequence"/>
</dbReference>
<keyword evidence="2" id="KW-0812">Transmembrane</keyword>
<protein>
    <submittedName>
        <fullName evidence="3">Uncharacterized protein</fullName>
    </submittedName>
</protein>
<proteinExistence type="predicted"/>
<comment type="caution">
    <text evidence="3">The sequence shown here is derived from an EMBL/GenBank/DDBJ whole genome shotgun (WGS) entry which is preliminary data.</text>
</comment>
<feature type="region of interest" description="Disordered" evidence="1">
    <location>
        <begin position="151"/>
        <end position="203"/>
    </location>
</feature>
<keyword evidence="4" id="KW-1185">Reference proteome</keyword>
<accession>A0A4V2G6E6</accession>
<dbReference type="OrthoDB" id="3292634at2"/>
<name>A0A4V2G6E6_9ACTN</name>
<feature type="region of interest" description="Disordered" evidence="1">
    <location>
        <begin position="1"/>
        <end position="104"/>
    </location>
</feature>
<evidence type="ECO:0000313" key="3">
    <source>
        <dbReference type="EMBL" id="RZU48356.1"/>
    </source>
</evidence>
<dbReference type="AlphaFoldDB" id="A0A4V2G6E6"/>
<sequence length="399" mass="40326">MHESARPGIHGAESPDWTHDAFPPAQPADEPTEPYPFLPARAADEPIGDQPAADLGEDGERSPAADEVPAVEAARQSPPEGTAGRAESGGVVAGDPADPVGGSPLADVLDEPTAELPVLTSRPDPRRWTARLAVAVVALALMAGAVVAIGRGDRPVPSAGTAAPAGRWGTGTPEQAQGAGTPEQAQGTGTPEQAQGAATAPLDGRTTAGLDLVDAATAIRLRTADLGGDLYRVSTPADSGVLPRISDDGARVRLALDRAAGGGPAELEVALSARVRWDLRVAGGTSLSVLDLREGRLGTVDLAGGASQIDLTLPRPDGTLTVRMTGGVSRFDVHTAARVPMRVRVGAGAGQVVLAGRAHDRVAAGALFTVDGWDDAVDRIDVDAVAGVSALTVAPYAAA</sequence>
<organism evidence="3 4">
    <name type="scientific">Krasilnikovia cinnamomea</name>
    <dbReference type="NCBI Taxonomy" id="349313"/>
    <lineage>
        <taxon>Bacteria</taxon>
        <taxon>Bacillati</taxon>
        <taxon>Actinomycetota</taxon>
        <taxon>Actinomycetes</taxon>
        <taxon>Micromonosporales</taxon>
        <taxon>Micromonosporaceae</taxon>
        <taxon>Krasilnikovia</taxon>
    </lineage>
</organism>
<dbReference type="RefSeq" id="WP_130507618.1">
    <property type="nucleotide sequence ID" value="NZ_SHKY01000001.1"/>
</dbReference>